<sequence length="92" mass="11175">MFTDIKEMRNKREDGTYDLTLEISEREFFKVYNNISDDIADDLIQQYLVDVQDDGRFENVKIKHNKDRHTIRLTSELHYYGNDHTDYNINKR</sequence>
<protein>
    <submittedName>
        <fullName evidence="1">Uncharacterized protein</fullName>
    </submittedName>
</protein>
<dbReference type="EMBL" id="CP120733">
    <property type="protein sequence ID" value="WFD10958.1"/>
    <property type="molecule type" value="Genomic_DNA"/>
</dbReference>
<name>A0ABY8EDE6_9FIRM</name>
<evidence type="ECO:0000313" key="2">
    <source>
        <dbReference type="Proteomes" id="UP001222800"/>
    </source>
</evidence>
<dbReference type="RefSeq" id="WP_277732923.1">
    <property type="nucleotide sequence ID" value="NZ_CP120733.1"/>
</dbReference>
<proteinExistence type="predicted"/>
<accession>A0ABY8EDE6</accession>
<dbReference type="Proteomes" id="UP001222800">
    <property type="component" value="Chromosome"/>
</dbReference>
<evidence type="ECO:0000313" key="1">
    <source>
        <dbReference type="EMBL" id="WFD10958.1"/>
    </source>
</evidence>
<keyword evidence="2" id="KW-1185">Reference proteome</keyword>
<reference evidence="1 2" key="1">
    <citation type="submission" date="2023-03" db="EMBL/GenBank/DDBJ databases">
        <title>Complete genome sequence of Tepidibacter sp. SWIR-1, isolated from a deep-sea hydrothermal vent.</title>
        <authorList>
            <person name="Li X."/>
        </authorList>
    </citation>
    <scope>NUCLEOTIDE SEQUENCE [LARGE SCALE GENOMIC DNA]</scope>
    <source>
        <strain evidence="1 2">SWIR-1</strain>
    </source>
</reference>
<gene>
    <name evidence="1" type="ORF">P4S50_02475</name>
</gene>
<organism evidence="1 2">
    <name type="scientific">Tepidibacter hydrothermalis</name>
    <dbReference type="NCBI Taxonomy" id="3036126"/>
    <lineage>
        <taxon>Bacteria</taxon>
        <taxon>Bacillati</taxon>
        <taxon>Bacillota</taxon>
        <taxon>Clostridia</taxon>
        <taxon>Peptostreptococcales</taxon>
        <taxon>Peptostreptococcaceae</taxon>
        <taxon>Tepidibacter</taxon>
    </lineage>
</organism>